<dbReference type="PROSITE" id="PS00067">
    <property type="entry name" value="3HCDH"/>
    <property type="match status" value="1"/>
</dbReference>
<feature type="domain" description="3-hydroxyacyl-CoA dehydrogenase C-terminal" evidence="5">
    <location>
        <begin position="348"/>
        <end position="420"/>
    </location>
</feature>
<dbReference type="Proteomes" id="UP001500013">
    <property type="component" value="Unassembled WGS sequence"/>
</dbReference>
<feature type="domain" description="3-hydroxyacyl-CoA dehydrogenase C-terminal" evidence="5">
    <location>
        <begin position="221"/>
        <end position="318"/>
    </location>
</feature>
<evidence type="ECO:0000259" key="5">
    <source>
        <dbReference type="Pfam" id="PF00725"/>
    </source>
</evidence>
<dbReference type="EMBL" id="BAAAPU010000011">
    <property type="protein sequence ID" value="GAA1990719.1"/>
    <property type="molecule type" value="Genomic_DNA"/>
</dbReference>
<dbReference type="InterPro" id="IPR013328">
    <property type="entry name" value="6PGD_dom2"/>
</dbReference>
<feature type="region of interest" description="Disordered" evidence="4">
    <location>
        <begin position="1"/>
        <end position="25"/>
    </location>
</feature>
<evidence type="ECO:0000256" key="3">
    <source>
        <dbReference type="ARBA" id="ARBA00023002"/>
    </source>
</evidence>
<organism evidence="7 8">
    <name type="scientific">Terrabacter lapilli</name>
    <dbReference type="NCBI Taxonomy" id="436231"/>
    <lineage>
        <taxon>Bacteria</taxon>
        <taxon>Bacillati</taxon>
        <taxon>Actinomycetota</taxon>
        <taxon>Actinomycetes</taxon>
        <taxon>Micrococcales</taxon>
        <taxon>Intrasporangiaceae</taxon>
        <taxon>Terrabacter</taxon>
    </lineage>
</organism>
<gene>
    <name evidence="7" type="ORF">GCM10009817_35900</name>
</gene>
<dbReference type="PANTHER" id="PTHR48075:SF5">
    <property type="entry name" value="3-HYDROXYBUTYRYL-COA DEHYDROGENASE"/>
    <property type="match status" value="1"/>
</dbReference>
<evidence type="ECO:0000259" key="6">
    <source>
        <dbReference type="Pfam" id="PF02737"/>
    </source>
</evidence>
<evidence type="ECO:0000256" key="1">
    <source>
        <dbReference type="ARBA" id="ARBA00005086"/>
    </source>
</evidence>
<dbReference type="Pfam" id="PF02737">
    <property type="entry name" value="3HCDH_N"/>
    <property type="match status" value="1"/>
</dbReference>
<sequence>MDTDVREPGGSRAAERTDGHTDEEAARHDDAMRAASAFGPVGVIGAGAMGAGIAQVAATAGHAVTLVDVAPGAAAAAVEKVGGALSRLVDKGRMPADHATAVLARITAAQSLRDLPNCGLVIEAVPEDLGLKRGIFAELADLQPSTTVLATNTSSIDIDDIAADVADPERVLGLHFFNPPPVMALVEVVHGERTAPAYVEHAVALVAAWGKTPVRCSSTPGFIVNRVARPFYGEAQRIVESGIADPATVDWILRERGGFPMGPLELTDFIGQDVNLAVGTSVWEQTGRDERYAPTEFQRGLVEAGRLGRKSGRGVYAYAADGSVEGAQPDLELAERLVGGPVATDPLARTLAMLVNEAVDLVARGEASADDVDTAMRLGTRYPKGPIAWGRELGFDRVARWVAELDAAYPGGRYRPSPALTDGSLT</sequence>
<dbReference type="Gene3D" id="1.10.1040.10">
    <property type="entry name" value="N-(1-d-carboxylethyl)-l-norvaline Dehydrogenase, domain 2"/>
    <property type="match status" value="2"/>
</dbReference>
<evidence type="ECO:0000256" key="4">
    <source>
        <dbReference type="SAM" id="MobiDB-lite"/>
    </source>
</evidence>
<evidence type="ECO:0000256" key="2">
    <source>
        <dbReference type="ARBA" id="ARBA00009463"/>
    </source>
</evidence>
<accession>A0ABN2SQD7</accession>
<dbReference type="RefSeq" id="WP_344065879.1">
    <property type="nucleotide sequence ID" value="NZ_BAAAPU010000011.1"/>
</dbReference>
<dbReference type="Pfam" id="PF00725">
    <property type="entry name" value="3HCDH"/>
    <property type="match status" value="2"/>
</dbReference>
<keyword evidence="3" id="KW-0560">Oxidoreductase</keyword>
<dbReference type="Gene3D" id="3.40.50.720">
    <property type="entry name" value="NAD(P)-binding Rossmann-like Domain"/>
    <property type="match status" value="1"/>
</dbReference>
<evidence type="ECO:0000313" key="7">
    <source>
        <dbReference type="EMBL" id="GAA1990719.1"/>
    </source>
</evidence>
<proteinExistence type="inferred from homology"/>
<dbReference type="InterPro" id="IPR036291">
    <property type="entry name" value="NAD(P)-bd_dom_sf"/>
</dbReference>
<dbReference type="SUPFAM" id="SSF48179">
    <property type="entry name" value="6-phosphogluconate dehydrogenase C-terminal domain-like"/>
    <property type="match status" value="2"/>
</dbReference>
<name>A0ABN2SQD7_9MICO</name>
<comment type="similarity">
    <text evidence="2">Belongs to the 3-hydroxyacyl-CoA dehydrogenase family.</text>
</comment>
<dbReference type="InterPro" id="IPR006180">
    <property type="entry name" value="3-OHacyl-CoA_DH_CS"/>
</dbReference>
<reference evidence="7 8" key="1">
    <citation type="journal article" date="2019" name="Int. J. Syst. Evol. Microbiol.">
        <title>The Global Catalogue of Microorganisms (GCM) 10K type strain sequencing project: providing services to taxonomists for standard genome sequencing and annotation.</title>
        <authorList>
            <consortium name="The Broad Institute Genomics Platform"/>
            <consortium name="The Broad Institute Genome Sequencing Center for Infectious Disease"/>
            <person name="Wu L."/>
            <person name="Ma J."/>
        </authorList>
    </citation>
    <scope>NUCLEOTIDE SEQUENCE [LARGE SCALE GENOMIC DNA]</scope>
    <source>
        <strain evidence="7 8">JCM 15628</strain>
    </source>
</reference>
<dbReference type="PANTHER" id="PTHR48075">
    <property type="entry name" value="3-HYDROXYACYL-COA DEHYDROGENASE FAMILY PROTEIN"/>
    <property type="match status" value="1"/>
</dbReference>
<dbReference type="InterPro" id="IPR006176">
    <property type="entry name" value="3-OHacyl-CoA_DH_NAD-bd"/>
</dbReference>
<comment type="caution">
    <text evidence="7">The sequence shown here is derived from an EMBL/GenBank/DDBJ whole genome shotgun (WGS) entry which is preliminary data.</text>
</comment>
<keyword evidence="8" id="KW-1185">Reference proteome</keyword>
<evidence type="ECO:0000313" key="8">
    <source>
        <dbReference type="Proteomes" id="UP001500013"/>
    </source>
</evidence>
<dbReference type="InterPro" id="IPR006108">
    <property type="entry name" value="3HC_DH_C"/>
</dbReference>
<dbReference type="SUPFAM" id="SSF51735">
    <property type="entry name" value="NAD(P)-binding Rossmann-fold domains"/>
    <property type="match status" value="1"/>
</dbReference>
<evidence type="ECO:0008006" key="9">
    <source>
        <dbReference type="Google" id="ProtNLM"/>
    </source>
</evidence>
<feature type="domain" description="3-hydroxyacyl-CoA dehydrogenase NAD binding" evidence="6">
    <location>
        <begin position="41"/>
        <end position="217"/>
    </location>
</feature>
<protein>
    <recommendedName>
        <fullName evidence="9">3-hydroxybutyryl-CoA dehydrogenase</fullName>
    </recommendedName>
</protein>
<dbReference type="InterPro" id="IPR008927">
    <property type="entry name" value="6-PGluconate_DH-like_C_sf"/>
</dbReference>
<comment type="pathway">
    <text evidence="1">Lipid metabolism; butanoate metabolism.</text>
</comment>